<dbReference type="PROSITE" id="PS50111">
    <property type="entry name" value="CHEMOTAXIS_TRANSDUC_2"/>
    <property type="match status" value="1"/>
</dbReference>
<sequence length="522" mass="53772">MSIKRKIWALPAISTLIFSVGVGASAYIATGALNSIRTTGNVDYPVLDGAKSLSLEVTAITDGLRDAVAEGDKARLDQIAEQAGKVKANIGKLAQIPGQAENGARLAKEFDAYYAPALSAARIMLEMEEGDPGATVARMQSALAALTADLQKTNAAAQAQFKAGIGDSEAKVRSVLWAIVAAALAVIASLALVSWFVVKAIWHQLGGEPEYARAIARSVADGDLSMEIVTEKNDTTSLLAALRDMRAKLGSMVAEIKSSAETINVASAEIASGNADLAARTESQAASLDRTTQAMQGLTSTVRKNAGNATEANALVLSASDEATRGGQVVSGVVTTMGDINASAKKIVDIIAVIDGIAFQTNILALNAAVEAARAGEQGRGFAVVAAEVRNLAQRSAAAAKEIKELIGDSVSKVDAGSQLVDQAGVTMGQIVESVRKVAAIMVEINASSQEQSAGIDDIGRAIASMDEMTQQNSALVEEAAAAAESLTEQTDQLSSALGMFKLAQAGHAAVAARRPVLAITN</sequence>
<evidence type="ECO:0000256" key="5">
    <source>
        <dbReference type="SAM" id="Phobius"/>
    </source>
</evidence>
<dbReference type="InterPro" id="IPR051310">
    <property type="entry name" value="MCP_chemotaxis"/>
</dbReference>
<dbReference type="PRINTS" id="PR00260">
    <property type="entry name" value="CHEMTRNSDUCR"/>
</dbReference>
<feature type="domain" description="Methyl-accepting transducer" evidence="6">
    <location>
        <begin position="259"/>
        <end position="488"/>
    </location>
</feature>
<proteinExistence type="inferred from homology"/>
<dbReference type="PANTHER" id="PTHR43531:SF14">
    <property type="entry name" value="METHYL-ACCEPTING CHEMOTAXIS PROTEIN I-RELATED"/>
    <property type="match status" value="1"/>
</dbReference>
<organism evidence="7 8">
    <name type="scientific">Massilia agrisoli</name>
    <dbReference type="NCBI Taxonomy" id="2892444"/>
    <lineage>
        <taxon>Bacteria</taxon>
        <taxon>Pseudomonadati</taxon>
        <taxon>Pseudomonadota</taxon>
        <taxon>Betaproteobacteria</taxon>
        <taxon>Burkholderiales</taxon>
        <taxon>Oxalobacteraceae</taxon>
        <taxon>Telluria group</taxon>
        <taxon>Massilia</taxon>
    </lineage>
</organism>
<keyword evidence="8" id="KW-1185">Reference proteome</keyword>
<evidence type="ECO:0000256" key="1">
    <source>
        <dbReference type="ARBA" id="ARBA00022481"/>
    </source>
</evidence>
<dbReference type="CDD" id="cd11386">
    <property type="entry name" value="MCP_signal"/>
    <property type="match status" value="1"/>
</dbReference>
<evidence type="ECO:0000256" key="2">
    <source>
        <dbReference type="ARBA" id="ARBA00029447"/>
    </source>
</evidence>
<accession>A0ABS8IMI9</accession>
<keyword evidence="3" id="KW-0807">Transducer</keyword>
<reference evidence="7 8" key="1">
    <citation type="submission" date="2021-11" db="EMBL/GenBank/DDBJ databases">
        <authorList>
            <person name="Huq M.A."/>
        </authorList>
    </citation>
    <scope>NUCLEOTIDE SEQUENCE [LARGE SCALE GENOMIC DNA]</scope>
    <source>
        <strain evidence="7 8">MAHUQ-52</strain>
    </source>
</reference>
<keyword evidence="5" id="KW-0812">Transmembrane</keyword>
<dbReference type="EMBL" id="JAJHPV010000004">
    <property type="protein sequence ID" value="MCC6069767.1"/>
    <property type="molecule type" value="Genomic_DNA"/>
</dbReference>
<keyword evidence="5" id="KW-0472">Membrane</keyword>
<evidence type="ECO:0000313" key="8">
    <source>
        <dbReference type="Proteomes" id="UP001198701"/>
    </source>
</evidence>
<feature type="transmembrane region" description="Helical" evidence="5">
    <location>
        <begin position="175"/>
        <end position="198"/>
    </location>
</feature>
<dbReference type="Pfam" id="PF00015">
    <property type="entry name" value="MCPsignal"/>
    <property type="match status" value="1"/>
</dbReference>
<gene>
    <name evidence="7" type="ORF">LMJ30_02190</name>
</gene>
<comment type="caution">
    <text evidence="7">The sequence shown here is derived from an EMBL/GenBank/DDBJ whole genome shotgun (WGS) entry which is preliminary data.</text>
</comment>
<dbReference type="InterPro" id="IPR004089">
    <property type="entry name" value="MCPsignal_dom"/>
</dbReference>
<evidence type="ECO:0000259" key="6">
    <source>
        <dbReference type="PROSITE" id="PS50111"/>
    </source>
</evidence>
<dbReference type="Gene3D" id="1.10.287.950">
    <property type="entry name" value="Methyl-accepting chemotaxis protein"/>
    <property type="match status" value="1"/>
</dbReference>
<dbReference type="RefSeq" id="WP_229430700.1">
    <property type="nucleotide sequence ID" value="NZ_JAJHPV010000004.1"/>
</dbReference>
<name>A0ABS8IMI9_9BURK</name>
<comment type="similarity">
    <text evidence="2">Belongs to the methyl-accepting chemotaxis (MCP) protein family.</text>
</comment>
<dbReference type="InterPro" id="IPR004090">
    <property type="entry name" value="Chemotax_Me-accpt_rcpt"/>
</dbReference>
<dbReference type="SMART" id="SM00283">
    <property type="entry name" value="MA"/>
    <property type="match status" value="1"/>
</dbReference>
<keyword evidence="1" id="KW-0488">Methylation</keyword>
<feature type="coiled-coil region" evidence="4">
    <location>
        <begin position="466"/>
        <end position="497"/>
    </location>
</feature>
<evidence type="ECO:0000313" key="7">
    <source>
        <dbReference type="EMBL" id="MCC6069767.1"/>
    </source>
</evidence>
<dbReference type="SUPFAM" id="SSF58104">
    <property type="entry name" value="Methyl-accepting chemotaxis protein (MCP) signaling domain"/>
    <property type="match status" value="1"/>
</dbReference>
<protein>
    <submittedName>
        <fullName evidence="7">Methyl-accepting chemotaxis protein</fullName>
    </submittedName>
</protein>
<evidence type="ECO:0000256" key="3">
    <source>
        <dbReference type="PROSITE-ProRule" id="PRU00284"/>
    </source>
</evidence>
<keyword evidence="5" id="KW-1133">Transmembrane helix</keyword>
<evidence type="ECO:0000256" key="4">
    <source>
        <dbReference type="SAM" id="Coils"/>
    </source>
</evidence>
<keyword evidence="4" id="KW-0175">Coiled coil</keyword>
<dbReference type="Proteomes" id="UP001198701">
    <property type="component" value="Unassembled WGS sequence"/>
</dbReference>
<dbReference type="PANTHER" id="PTHR43531">
    <property type="entry name" value="PROTEIN ICFG"/>
    <property type="match status" value="1"/>
</dbReference>